<dbReference type="InterPro" id="IPR005479">
    <property type="entry name" value="CPAse_ATP-bd"/>
</dbReference>
<dbReference type="InterPro" id="IPR011764">
    <property type="entry name" value="Biotin_carboxylation_dom"/>
</dbReference>
<feature type="non-terminal residue" evidence="7">
    <location>
        <position position="1"/>
    </location>
</feature>
<evidence type="ECO:0000256" key="3">
    <source>
        <dbReference type="ARBA" id="ARBA00022840"/>
    </source>
</evidence>
<dbReference type="InterPro" id="IPR011761">
    <property type="entry name" value="ATP-grasp"/>
</dbReference>
<dbReference type="InterPro" id="IPR011054">
    <property type="entry name" value="Rudment_hybrid_motif"/>
</dbReference>
<evidence type="ECO:0008006" key="8">
    <source>
        <dbReference type="Google" id="ProtNLM"/>
    </source>
</evidence>
<keyword evidence="1" id="KW-0436">Ligase</keyword>
<evidence type="ECO:0000313" key="7">
    <source>
        <dbReference type="EMBL" id="SUZ59075.1"/>
    </source>
</evidence>
<dbReference type="Pfam" id="PF02786">
    <property type="entry name" value="CPSase_L_D2"/>
    <property type="match status" value="1"/>
</dbReference>
<dbReference type="AlphaFoldDB" id="A0A381NWT0"/>
<keyword evidence="2" id="KW-0547">Nucleotide-binding</keyword>
<dbReference type="InterPro" id="IPR051602">
    <property type="entry name" value="ACC_Biotin_Carboxylase"/>
</dbReference>
<organism evidence="7">
    <name type="scientific">marine metagenome</name>
    <dbReference type="NCBI Taxonomy" id="408172"/>
    <lineage>
        <taxon>unclassified sequences</taxon>
        <taxon>metagenomes</taxon>
        <taxon>ecological metagenomes</taxon>
    </lineage>
</organism>
<dbReference type="EMBL" id="UINC01000662">
    <property type="protein sequence ID" value="SUZ59075.1"/>
    <property type="molecule type" value="Genomic_DNA"/>
</dbReference>
<evidence type="ECO:0000256" key="2">
    <source>
        <dbReference type="ARBA" id="ARBA00022741"/>
    </source>
</evidence>
<feature type="domain" description="ATP-grasp" evidence="5">
    <location>
        <begin position="1"/>
        <end position="164"/>
    </location>
</feature>
<dbReference type="PROSITE" id="PS50979">
    <property type="entry name" value="BC"/>
    <property type="match status" value="1"/>
</dbReference>
<dbReference type="Gene3D" id="3.30.470.20">
    <property type="entry name" value="ATP-grasp fold, B domain"/>
    <property type="match status" value="1"/>
</dbReference>
<dbReference type="PANTHER" id="PTHR48095">
    <property type="entry name" value="PYRUVATE CARBOXYLASE SUBUNIT A"/>
    <property type="match status" value="1"/>
</dbReference>
<dbReference type="SMART" id="SM00878">
    <property type="entry name" value="Biotin_carb_C"/>
    <property type="match status" value="1"/>
</dbReference>
<protein>
    <recommendedName>
        <fullName evidence="8">Lipoyl-binding domain-containing protein</fullName>
    </recommendedName>
</protein>
<name>A0A381NWT0_9ZZZZ</name>
<dbReference type="InterPro" id="IPR013815">
    <property type="entry name" value="ATP_grasp_subdomain_1"/>
</dbReference>
<dbReference type="GO" id="GO:0046872">
    <property type="term" value="F:metal ion binding"/>
    <property type="evidence" value="ECO:0007669"/>
    <property type="project" value="InterPro"/>
</dbReference>
<dbReference type="GO" id="GO:0016874">
    <property type="term" value="F:ligase activity"/>
    <property type="evidence" value="ECO:0007669"/>
    <property type="project" value="UniProtKB-KW"/>
</dbReference>
<dbReference type="GO" id="GO:0005524">
    <property type="term" value="F:ATP binding"/>
    <property type="evidence" value="ECO:0007669"/>
    <property type="project" value="UniProtKB-KW"/>
</dbReference>
<dbReference type="InterPro" id="IPR005482">
    <property type="entry name" value="Biotin_COase_C"/>
</dbReference>
<evidence type="ECO:0000256" key="4">
    <source>
        <dbReference type="ARBA" id="ARBA00023267"/>
    </source>
</evidence>
<keyword evidence="4" id="KW-0092">Biotin</keyword>
<keyword evidence="3" id="KW-0067">ATP-binding</keyword>
<accession>A0A381NWT0</accession>
<dbReference type="SUPFAM" id="SSF51246">
    <property type="entry name" value="Rudiment single hybrid motif"/>
    <property type="match status" value="1"/>
</dbReference>
<dbReference type="PROSITE" id="PS00867">
    <property type="entry name" value="CPSASE_2"/>
    <property type="match status" value="1"/>
</dbReference>
<dbReference type="SUPFAM" id="SSF51230">
    <property type="entry name" value="Single hybrid motif"/>
    <property type="match status" value="1"/>
</dbReference>
<gene>
    <name evidence="7" type="ORF">METZ01_LOCUS11929</name>
</gene>
<evidence type="ECO:0000256" key="1">
    <source>
        <dbReference type="ARBA" id="ARBA00022598"/>
    </source>
</evidence>
<dbReference type="PANTHER" id="PTHR48095:SF2">
    <property type="entry name" value="BIOTIN CARBOXYLASE, CHLOROPLASTIC"/>
    <property type="match status" value="1"/>
</dbReference>
<feature type="domain" description="Biotin carboxylation" evidence="6">
    <location>
        <begin position="1"/>
        <end position="297"/>
    </location>
</feature>
<dbReference type="PROSITE" id="PS50975">
    <property type="entry name" value="ATP_GRASP"/>
    <property type="match status" value="1"/>
</dbReference>
<dbReference type="InterPro" id="IPR011053">
    <property type="entry name" value="Single_hybrid_motif"/>
</dbReference>
<sequence length="425" mass="47680">PVLIKAAHGGGGKGIEVVREAGRFKSIFSRMFQEALSAFGNGDLYLEKFIGSMRHLEVQIIRDMHGNSKLLGIRDCSVQRNYQKLVEESASGIPKNIKDHLYNNSVKLIEEIDYIGAGTVEFIYDLDQKSVYFMEMNTRLQVEHPVSEMVTGTDLVQLQLKVAQGDDIGDFDVKLKGHAIELRVIAEKIELDDEGELRFIPDPGHVSEVYFPEKANVRVIQTVASGSVVSPFYDSLIAQIICWGKSRREAISSLLEYLKGVKIHGVSTNLALNRLILQDVEFQKGRFSTGYLVDLFERIDEKKLLRECHKDSGTSKNAVDQKAIMLEGSDELKVLSLQMGGFYRAASREDEPFVSEGQIIDVNHTLCLLESMKVYTELSLADYKSPDGESLYLDDVKYKVTRVIAEDQNTVNQGDLLFVMQPVDA</sequence>
<dbReference type="Gene3D" id="2.40.50.100">
    <property type="match status" value="1"/>
</dbReference>
<dbReference type="SUPFAM" id="SSF56059">
    <property type="entry name" value="Glutathione synthetase ATP-binding domain-like"/>
    <property type="match status" value="1"/>
</dbReference>
<evidence type="ECO:0000259" key="6">
    <source>
        <dbReference type="PROSITE" id="PS50979"/>
    </source>
</evidence>
<reference evidence="7" key="1">
    <citation type="submission" date="2018-05" db="EMBL/GenBank/DDBJ databases">
        <authorList>
            <person name="Lanie J.A."/>
            <person name="Ng W.-L."/>
            <person name="Kazmierczak K.M."/>
            <person name="Andrzejewski T.M."/>
            <person name="Davidsen T.M."/>
            <person name="Wayne K.J."/>
            <person name="Tettelin H."/>
            <person name="Glass J.I."/>
            <person name="Rusch D."/>
            <person name="Podicherti R."/>
            <person name="Tsui H.-C.T."/>
            <person name="Winkler M.E."/>
        </authorList>
    </citation>
    <scope>NUCLEOTIDE SEQUENCE</scope>
</reference>
<evidence type="ECO:0000259" key="5">
    <source>
        <dbReference type="PROSITE" id="PS50975"/>
    </source>
</evidence>
<proteinExistence type="predicted"/>
<dbReference type="Pfam" id="PF02785">
    <property type="entry name" value="Biotin_carb_C"/>
    <property type="match status" value="1"/>
</dbReference>
<dbReference type="Gene3D" id="3.30.1490.20">
    <property type="entry name" value="ATP-grasp fold, A domain"/>
    <property type="match status" value="1"/>
</dbReference>